<dbReference type="Gene3D" id="3.40.50.2300">
    <property type="match status" value="2"/>
</dbReference>
<accession>A0A6G8INT9</accession>
<name>A0A6G8INT9_9BURK</name>
<keyword evidence="3 5" id="KW-0732">Signal</keyword>
<feature type="signal peptide" evidence="5">
    <location>
        <begin position="1"/>
        <end position="22"/>
    </location>
</feature>
<dbReference type="PRINTS" id="PR00337">
    <property type="entry name" value="LEUILEVALBP"/>
</dbReference>
<dbReference type="Proteomes" id="UP000503162">
    <property type="component" value="Chromosome"/>
</dbReference>
<dbReference type="AlphaFoldDB" id="A0A6G8INT9"/>
<keyword evidence="8" id="KW-1185">Reference proteome</keyword>
<gene>
    <name evidence="7" type="ORF">G9Q37_06115</name>
</gene>
<dbReference type="CDD" id="cd06342">
    <property type="entry name" value="PBP1_ABC_LIVBP-like"/>
    <property type="match status" value="1"/>
</dbReference>
<evidence type="ECO:0000313" key="8">
    <source>
        <dbReference type="Proteomes" id="UP000503162"/>
    </source>
</evidence>
<dbReference type="PANTHER" id="PTHR47151:SF2">
    <property type="entry name" value="AMINO ACID BINDING PROTEIN"/>
    <property type="match status" value="1"/>
</dbReference>
<reference evidence="7 8" key="1">
    <citation type="submission" date="2020-03" db="EMBL/GenBank/DDBJ databases">
        <title>Hydrogenophaga sp. nov. isolated from cyanobacterial mat.</title>
        <authorList>
            <person name="Thorat V."/>
            <person name="Kirdat K."/>
            <person name="Tiwarekar B."/>
            <person name="Costa E.D."/>
            <person name="Yadav A."/>
        </authorList>
    </citation>
    <scope>NUCLEOTIDE SEQUENCE [LARGE SCALE GENOMIC DNA]</scope>
    <source>
        <strain evidence="7 8">BA0156</strain>
    </source>
</reference>
<dbReference type="InterPro" id="IPR028081">
    <property type="entry name" value="Leu-bd"/>
</dbReference>
<dbReference type="KEGG" id="hcz:G9Q37_06115"/>
<dbReference type="InterPro" id="IPR028082">
    <property type="entry name" value="Peripla_BP_I"/>
</dbReference>
<evidence type="ECO:0000256" key="3">
    <source>
        <dbReference type="ARBA" id="ARBA00022729"/>
    </source>
</evidence>
<evidence type="ECO:0000256" key="4">
    <source>
        <dbReference type="ARBA" id="ARBA00022970"/>
    </source>
</evidence>
<dbReference type="SUPFAM" id="SSF53822">
    <property type="entry name" value="Periplasmic binding protein-like I"/>
    <property type="match status" value="1"/>
</dbReference>
<keyword evidence="2" id="KW-0813">Transport</keyword>
<proteinExistence type="inferred from homology"/>
<dbReference type="Pfam" id="PF13458">
    <property type="entry name" value="Peripla_BP_6"/>
    <property type="match status" value="1"/>
</dbReference>
<evidence type="ECO:0000256" key="5">
    <source>
        <dbReference type="SAM" id="SignalP"/>
    </source>
</evidence>
<dbReference type="EMBL" id="CP049989">
    <property type="protein sequence ID" value="QIM54678.1"/>
    <property type="molecule type" value="Genomic_DNA"/>
</dbReference>
<keyword evidence="4" id="KW-0029">Amino-acid transport</keyword>
<dbReference type="InterPro" id="IPR000709">
    <property type="entry name" value="Leu_Ile_Val-bd"/>
</dbReference>
<dbReference type="GO" id="GO:0006865">
    <property type="term" value="P:amino acid transport"/>
    <property type="evidence" value="ECO:0007669"/>
    <property type="project" value="UniProtKB-KW"/>
</dbReference>
<protein>
    <submittedName>
        <fullName evidence="7">Branched-chain amino acid ABC transporter substrate-binding protein</fullName>
    </submittedName>
</protein>
<feature type="chain" id="PRO_5026121669" evidence="5">
    <location>
        <begin position="23"/>
        <end position="378"/>
    </location>
</feature>
<feature type="domain" description="Leucine-binding protein" evidence="6">
    <location>
        <begin position="28"/>
        <end position="368"/>
    </location>
</feature>
<evidence type="ECO:0000313" key="7">
    <source>
        <dbReference type="EMBL" id="QIM54678.1"/>
    </source>
</evidence>
<evidence type="ECO:0000256" key="2">
    <source>
        <dbReference type="ARBA" id="ARBA00022448"/>
    </source>
</evidence>
<sequence length="378" mass="40309">MRLKTSLLIGACVGAIATSASAQQEVVVRIGMAAPMTGPQAHYGKDSERGAQLAIDDLNAKGVTIGGKKVRWQLMPEDDAADPRQATAVAQKYVDMKINGVIGHLNSGATLPASKVYNDAGIPMVTPSATNPKITQQGFKYVFRTIGNDGSIGSGIAKYVHDTLKFKNVAIIDDRTAYGQGVADEFEKALKAAGGNVVARQYTNDKATEFSAILTSIRARKPDLIFYGGMDSQGAPLYRQIRKLGINSPLAGGDGLCTAEMVKVSTIGPDRNIYCGEAGIQLSQLKGGADFQKRFNDRFKADILLYAPYVYDAVMVMADAMVRAGSAEPDKYVDALAKADYQGITARIRFDAKGDLQNAAITLQTFEKGGRAPVGVIQ</sequence>
<evidence type="ECO:0000259" key="6">
    <source>
        <dbReference type="Pfam" id="PF13458"/>
    </source>
</evidence>
<evidence type="ECO:0000256" key="1">
    <source>
        <dbReference type="ARBA" id="ARBA00010062"/>
    </source>
</evidence>
<dbReference type="PANTHER" id="PTHR47151">
    <property type="entry name" value="LEU/ILE/VAL-BINDING ABC TRANSPORTER SUBUNIT"/>
    <property type="match status" value="1"/>
</dbReference>
<comment type="similarity">
    <text evidence="1">Belongs to the leucine-binding protein family.</text>
</comment>
<organism evidence="7 8">
    <name type="scientific">Hydrogenophaga crocea</name>
    <dbReference type="NCBI Taxonomy" id="2716225"/>
    <lineage>
        <taxon>Bacteria</taxon>
        <taxon>Pseudomonadati</taxon>
        <taxon>Pseudomonadota</taxon>
        <taxon>Betaproteobacteria</taxon>
        <taxon>Burkholderiales</taxon>
        <taxon>Comamonadaceae</taxon>
        <taxon>Hydrogenophaga</taxon>
    </lineage>
</organism>